<dbReference type="InterPro" id="IPR001466">
    <property type="entry name" value="Beta-lactam-related"/>
</dbReference>
<dbReference type="PANTHER" id="PTHR46825:SF7">
    <property type="entry name" value="D-ALANYL-D-ALANINE CARBOXYPEPTIDASE"/>
    <property type="match status" value="1"/>
</dbReference>
<accession>A0A7G6WSQ0</accession>
<name>A0A7G6WSQ0_9ACTN</name>
<reference evidence="3" key="1">
    <citation type="submission" date="2019-09" db="EMBL/GenBank/DDBJ databases">
        <title>Antimicrobial potential of Antarctic Bacteria.</title>
        <authorList>
            <person name="Benaud N."/>
            <person name="Edwards R.J."/>
            <person name="Ferrari B.C."/>
        </authorList>
    </citation>
    <scope>NUCLEOTIDE SEQUENCE [LARGE SCALE GENOMIC DNA]</scope>
    <source>
        <strain evidence="3">SPB151</strain>
    </source>
</reference>
<dbReference type="Proteomes" id="UP000515563">
    <property type="component" value="Chromosome"/>
</dbReference>
<evidence type="ECO:0000313" key="2">
    <source>
        <dbReference type="EMBL" id="QNE17015.1"/>
    </source>
</evidence>
<protein>
    <submittedName>
        <fullName evidence="2">Beta-lactamase family protein</fullName>
    </submittedName>
</protein>
<sequence>MTDRQGVGMGMDRLSVILRSAVKTFRVPAAQFAVHRGGTTTTFEVGESEPGNGGIVSGTEKFPIGSITKAFTATTAMVLVADGELGLDTSVAEYDLGWASLPMPLSGQLTLRHLLSHTSGLPDAGTPTGSSPRGYLLDCCRDMADIHRPGGQFSYSSAGYVLVGSLVERVTGMSWREAVDAIVLQPLGIPPVFITDPTDEQQVAGHSVNRALERTRAVAQTLTPVEEPAGGLAMSASDLVAFGRIFLDDPGVPVGVPLPPEYRAQMRTPVPSAQPYGLADGWGLGLAMFDSGPSRWWGHDGNADGTSCHLRVDPAGTVMALTTNANTGYAMWRQLVADIGAPGLAIGEHVAAADTASPAAGTGAEECLGNYTNGDTGYAVVRRDGGGLRMAVDGEPFAELTLHDDLHFTVRDLTTGDLTQTGRFLLDDATARVDRMLLGGRLAWRE</sequence>
<dbReference type="Gene3D" id="3.40.710.10">
    <property type="entry name" value="DD-peptidase/beta-lactamase superfamily"/>
    <property type="match status" value="1"/>
</dbReference>
<proteinExistence type="predicted"/>
<reference evidence="2 3" key="2">
    <citation type="journal article" date="2020" name="Microbiol. Resour. Announc.">
        <title>Antarctic desert soil bacteria exhibit high novel natural product potential, evaluated through long-read genome sequencing and comparative genomics.</title>
        <authorList>
            <person name="Benaud N."/>
            <person name="Edwards R.J."/>
            <person name="Amos T.G."/>
            <person name="D'Agostino P.M."/>
            <person name="Gutierrez-Chavez C."/>
            <person name="Montgomery K."/>
            <person name="Nicetic I."/>
            <person name="Ferrari B.C."/>
        </authorList>
    </citation>
    <scope>NUCLEOTIDE SEQUENCE [LARGE SCALE GENOMIC DNA]</scope>
    <source>
        <strain evidence="2 3">SPB151</strain>
    </source>
</reference>
<dbReference type="InterPro" id="IPR012338">
    <property type="entry name" value="Beta-lactam/transpept-like"/>
</dbReference>
<evidence type="ECO:0000259" key="1">
    <source>
        <dbReference type="Pfam" id="PF00144"/>
    </source>
</evidence>
<dbReference type="SUPFAM" id="SSF56601">
    <property type="entry name" value="beta-lactamase/transpeptidase-like"/>
    <property type="match status" value="1"/>
</dbReference>
<dbReference type="PANTHER" id="PTHR46825">
    <property type="entry name" value="D-ALANYL-D-ALANINE-CARBOXYPEPTIDASE/ENDOPEPTIDASE AMPH"/>
    <property type="match status" value="1"/>
</dbReference>
<dbReference type="Pfam" id="PF00144">
    <property type="entry name" value="Beta-lactamase"/>
    <property type="match status" value="1"/>
</dbReference>
<gene>
    <name evidence="2" type="ORF">F1D05_02680</name>
</gene>
<dbReference type="EMBL" id="CP043661">
    <property type="protein sequence ID" value="QNE17015.1"/>
    <property type="molecule type" value="Genomic_DNA"/>
</dbReference>
<dbReference type="InterPro" id="IPR050491">
    <property type="entry name" value="AmpC-like"/>
</dbReference>
<keyword evidence="3" id="KW-1185">Reference proteome</keyword>
<dbReference type="KEGG" id="kqi:F1D05_02680"/>
<organism evidence="2 3">
    <name type="scientific">Kribbella qitaiheensis</name>
    <dbReference type="NCBI Taxonomy" id="1544730"/>
    <lineage>
        <taxon>Bacteria</taxon>
        <taxon>Bacillati</taxon>
        <taxon>Actinomycetota</taxon>
        <taxon>Actinomycetes</taxon>
        <taxon>Propionibacteriales</taxon>
        <taxon>Kribbellaceae</taxon>
        <taxon>Kribbella</taxon>
    </lineage>
</organism>
<dbReference type="AlphaFoldDB" id="A0A7G6WSQ0"/>
<feature type="domain" description="Beta-lactamase-related" evidence="1">
    <location>
        <begin position="23"/>
        <end position="328"/>
    </location>
</feature>
<evidence type="ECO:0000313" key="3">
    <source>
        <dbReference type="Proteomes" id="UP000515563"/>
    </source>
</evidence>